<dbReference type="RefSeq" id="WP_153714251.1">
    <property type="nucleotide sequence ID" value="NZ_CP045871.1"/>
</dbReference>
<keyword evidence="1" id="KW-0238">DNA-binding</keyword>
<dbReference type="Pfam" id="PF00196">
    <property type="entry name" value="GerE"/>
    <property type="match status" value="1"/>
</dbReference>
<dbReference type="SMART" id="SM00421">
    <property type="entry name" value="HTH_LUXR"/>
    <property type="match status" value="1"/>
</dbReference>
<dbReference type="InterPro" id="IPR016032">
    <property type="entry name" value="Sig_transdc_resp-reg_C-effctor"/>
</dbReference>
<dbReference type="Gene3D" id="1.10.10.10">
    <property type="entry name" value="Winged helix-like DNA-binding domain superfamily/Winged helix DNA-binding domain"/>
    <property type="match status" value="1"/>
</dbReference>
<gene>
    <name evidence="3" type="ORF">GH975_09265</name>
</gene>
<proteinExistence type="predicted"/>
<dbReference type="EMBL" id="CP045871">
    <property type="protein sequence ID" value="QGG80747.1"/>
    <property type="molecule type" value="Genomic_DNA"/>
</dbReference>
<evidence type="ECO:0000313" key="3">
    <source>
        <dbReference type="EMBL" id="QGG80747.1"/>
    </source>
</evidence>
<dbReference type="InterPro" id="IPR039420">
    <property type="entry name" value="WalR-like"/>
</dbReference>
<dbReference type="CDD" id="cd06170">
    <property type="entry name" value="LuxR_C_like"/>
    <property type="match status" value="1"/>
</dbReference>
<dbReference type="InterPro" id="IPR011006">
    <property type="entry name" value="CheY-like_superfamily"/>
</dbReference>
<dbReference type="InterPro" id="IPR036388">
    <property type="entry name" value="WH-like_DNA-bd_sf"/>
</dbReference>
<accession>A0A5Q2QFH3</accession>
<dbReference type="Proteomes" id="UP000388235">
    <property type="component" value="Chromosome"/>
</dbReference>
<organism evidence="3 4">
    <name type="scientific">Litorivicinus lipolyticus</name>
    <dbReference type="NCBI Taxonomy" id="418701"/>
    <lineage>
        <taxon>Bacteria</taxon>
        <taxon>Pseudomonadati</taxon>
        <taxon>Pseudomonadota</taxon>
        <taxon>Gammaproteobacteria</taxon>
        <taxon>Oceanospirillales</taxon>
        <taxon>Litorivicinaceae</taxon>
        <taxon>Litorivicinus</taxon>
    </lineage>
</organism>
<dbReference type="InterPro" id="IPR000792">
    <property type="entry name" value="Tscrpt_reg_LuxR_C"/>
</dbReference>
<dbReference type="KEGG" id="llp:GH975_09265"/>
<evidence type="ECO:0000256" key="1">
    <source>
        <dbReference type="ARBA" id="ARBA00023125"/>
    </source>
</evidence>
<reference evidence="3 4" key="1">
    <citation type="submission" date="2019-11" db="EMBL/GenBank/DDBJ databases">
        <authorList>
            <person name="Khan S.A."/>
            <person name="Jeon C.O."/>
            <person name="Chun B.H."/>
        </authorList>
    </citation>
    <scope>NUCLEOTIDE SEQUENCE [LARGE SCALE GENOMIC DNA]</scope>
    <source>
        <strain evidence="3 4">IMCC 1097</strain>
    </source>
</reference>
<dbReference type="AlphaFoldDB" id="A0A5Q2QFH3"/>
<sequence length="218" mass="23947">MKVVACSTDDRLCNKWIQSLQPVTDVFRTPSLAALGAYLAAASPDLVVLHMDGRECNIDAAVSLILEKDPLHVFVIDDNPNDEDGLVLLKAGVRGYANSGIEPRLLQAAVQAITRGDVWVSRRLMQRLVEDLIDGNEREAADDPRLDSLTPREREIAEIVAEGASNKVIAARLNVTERTVKAHLTSAFQKTGTRDRLELALLIKGQLPRQQSAGRFVM</sequence>
<dbReference type="GO" id="GO:0006355">
    <property type="term" value="P:regulation of DNA-templated transcription"/>
    <property type="evidence" value="ECO:0007669"/>
    <property type="project" value="InterPro"/>
</dbReference>
<evidence type="ECO:0000313" key="4">
    <source>
        <dbReference type="Proteomes" id="UP000388235"/>
    </source>
</evidence>
<dbReference type="OrthoDB" id="9794397at2"/>
<protein>
    <recommendedName>
        <fullName evidence="2">HTH luxR-type domain-containing protein</fullName>
    </recommendedName>
</protein>
<dbReference type="SUPFAM" id="SSF46894">
    <property type="entry name" value="C-terminal effector domain of the bipartite response regulators"/>
    <property type="match status" value="1"/>
</dbReference>
<dbReference type="PRINTS" id="PR00038">
    <property type="entry name" value="HTHLUXR"/>
</dbReference>
<dbReference type="PANTHER" id="PTHR43214:SF38">
    <property type="entry name" value="NITRATE_NITRITE RESPONSE REGULATOR PROTEIN NARL"/>
    <property type="match status" value="1"/>
</dbReference>
<dbReference type="SUPFAM" id="SSF52172">
    <property type="entry name" value="CheY-like"/>
    <property type="match status" value="1"/>
</dbReference>
<dbReference type="GO" id="GO:0003677">
    <property type="term" value="F:DNA binding"/>
    <property type="evidence" value="ECO:0007669"/>
    <property type="project" value="UniProtKB-KW"/>
</dbReference>
<feature type="domain" description="HTH luxR-type" evidence="2">
    <location>
        <begin position="142"/>
        <end position="207"/>
    </location>
</feature>
<evidence type="ECO:0000259" key="2">
    <source>
        <dbReference type="PROSITE" id="PS50043"/>
    </source>
</evidence>
<name>A0A5Q2QFH3_9GAMM</name>
<keyword evidence="4" id="KW-1185">Reference proteome</keyword>
<dbReference type="PROSITE" id="PS50043">
    <property type="entry name" value="HTH_LUXR_2"/>
    <property type="match status" value="1"/>
</dbReference>
<dbReference type="PROSITE" id="PS00622">
    <property type="entry name" value="HTH_LUXR_1"/>
    <property type="match status" value="1"/>
</dbReference>
<dbReference type="Gene3D" id="3.40.50.2300">
    <property type="match status" value="1"/>
</dbReference>
<dbReference type="PANTHER" id="PTHR43214">
    <property type="entry name" value="TWO-COMPONENT RESPONSE REGULATOR"/>
    <property type="match status" value="1"/>
</dbReference>